<reference evidence="1 2" key="1">
    <citation type="submission" date="2020-04" db="EMBL/GenBank/DDBJ databases">
        <title>Azohydromonas sp. isolated from soil.</title>
        <authorList>
            <person name="Dahal R.H."/>
        </authorList>
    </citation>
    <scope>NUCLEOTIDE SEQUENCE [LARGE SCALE GENOMIC DNA]</scope>
    <source>
        <strain evidence="1 2">G-1-1-14</strain>
    </source>
</reference>
<keyword evidence="2" id="KW-1185">Reference proteome</keyword>
<dbReference type="Proteomes" id="UP000574067">
    <property type="component" value="Unassembled WGS sequence"/>
</dbReference>
<protein>
    <submittedName>
        <fullName evidence="1">Uncharacterized protein</fullName>
    </submittedName>
</protein>
<proteinExistence type="predicted"/>
<name>A0A848FG26_9BURK</name>
<comment type="caution">
    <text evidence="1">The sequence shown here is derived from an EMBL/GenBank/DDBJ whole genome shotgun (WGS) entry which is preliminary data.</text>
</comment>
<sequence>MQRLEPLPFVPELAGEASKVGLLRWAASVDKPVLDFTVCSQASSAREVNSGLMLRAHRLWQATELPNAFQYPRDVLTTDAVIYSDVDAFTLKSSAIIRHLMRRPLADAWPARSAPTQRQLAQEVARLLQRILDAETGPVDRAE</sequence>
<accession>A0A848FG26</accession>
<gene>
    <name evidence="1" type="ORF">HHL10_29980</name>
</gene>
<organism evidence="1 2">
    <name type="scientific">Azohydromonas caseinilytica</name>
    <dbReference type="NCBI Taxonomy" id="2728836"/>
    <lineage>
        <taxon>Bacteria</taxon>
        <taxon>Pseudomonadati</taxon>
        <taxon>Pseudomonadota</taxon>
        <taxon>Betaproteobacteria</taxon>
        <taxon>Burkholderiales</taxon>
        <taxon>Sphaerotilaceae</taxon>
        <taxon>Azohydromonas</taxon>
    </lineage>
</organism>
<evidence type="ECO:0000313" key="1">
    <source>
        <dbReference type="EMBL" id="NML19197.1"/>
    </source>
</evidence>
<dbReference type="AlphaFoldDB" id="A0A848FG26"/>
<dbReference type="RefSeq" id="WP_169164085.1">
    <property type="nucleotide sequence ID" value="NZ_JABBFW010000077.1"/>
</dbReference>
<evidence type="ECO:0000313" key="2">
    <source>
        <dbReference type="Proteomes" id="UP000574067"/>
    </source>
</evidence>
<dbReference type="EMBL" id="JABBFW010000077">
    <property type="protein sequence ID" value="NML19197.1"/>
    <property type="molecule type" value="Genomic_DNA"/>
</dbReference>